<dbReference type="Pfam" id="PF07647">
    <property type="entry name" value="SAM_2"/>
    <property type="match status" value="1"/>
</dbReference>
<dbReference type="OrthoDB" id="9943471at2759"/>
<dbReference type="GO" id="GO:0045892">
    <property type="term" value="P:negative regulation of DNA-templated transcription"/>
    <property type="evidence" value="ECO:0007669"/>
    <property type="project" value="TreeGrafter"/>
</dbReference>
<evidence type="ECO:0000313" key="4">
    <source>
        <dbReference type="Proteomes" id="UP001046870"/>
    </source>
</evidence>
<dbReference type="PANTHER" id="PTHR12247">
    <property type="entry name" value="POLYCOMB GROUP PROTEIN"/>
    <property type="match status" value="1"/>
</dbReference>
<feature type="domain" description="SAM" evidence="2">
    <location>
        <begin position="171"/>
        <end position="216"/>
    </location>
</feature>
<dbReference type="PROSITE" id="PS50105">
    <property type="entry name" value="SAM_DOMAIN"/>
    <property type="match status" value="1"/>
</dbReference>
<dbReference type="GO" id="GO:0003682">
    <property type="term" value="F:chromatin binding"/>
    <property type="evidence" value="ECO:0007669"/>
    <property type="project" value="TreeGrafter"/>
</dbReference>
<evidence type="ECO:0000259" key="2">
    <source>
        <dbReference type="PROSITE" id="PS50105"/>
    </source>
</evidence>
<proteinExistence type="predicted"/>
<dbReference type="GO" id="GO:0035102">
    <property type="term" value="C:PRC1 complex"/>
    <property type="evidence" value="ECO:0007669"/>
    <property type="project" value="TreeGrafter"/>
</dbReference>
<evidence type="ECO:0000256" key="1">
    <source>
        <dbReference type="SAM" id="MobiDB-lite"/>
    </source>
</evidence>
<dbReference type="InterPro" id="IPR013761">
    <property type="entry name" value="SAM/pointed_sf"/>
</dbReference>
<dbReference type="InterPro" id="IPR001660">
    <property type="entry name" value="SAM"/>
</dbReference>
<accession>A0A9D3TJE3</accession>
<name>A0A9D3TJE3_MEGAT</name>
<feature type="region of interest" description="Disordered" evidence="1">
    <location>
        <begin position="216"/>
        <end position="237"/>
    </location>
</feature>
<dbReference type="AlphaFoldDB" id="A0A9D3TJE3"/>
<gene>
    <name evidence="3" type="ORF">MATL_G00022850</name>
</gene>
<dbReference type="SUPFAM" id="SSF47769">
    <property type="entry name" value="SAM/Pointed domain"/>
    <property type="match status" value="1"/>
</dbReference>
<evidence type="ECO:0000313" key="3">
    <source>
        <dbReference type="EMBL" id="KAG7487399.1"/>
    </source>
</evidence>
<dbReference type="PANTHER" id="PTHR12247:SF138">
    <property type="entry name" value="POLYHOMEOTIC DISTAL, ISOFORM A-RELATED"/>
    <property type="match status" value="1"/>
</dbReference>
<dbReference type="InterPro" id="IPR050548">
    <property type="entry name" value="PcG_chromatin_remod_factors"/>
</dbReference>
<dbReference type="Gene3D" id="1.10.150.50">
    <property type="entry name" value="Transcription Factor, Ets-1"/>
    <property type="match status" value="1"/>
</dbReference>
<dbReference type="EMBL" id="JAFDVH010000002">
    <property type="protein sequence ID" value="KAG7487399.1"/>
    <property type="molecule type" value="Genomic_DNA"/>
</dbReference>
<sequence length="237" mass="26742">MTVNHSDTMCKRYSFLRSEAKERVAWQQEVIHRKNMARLEINTILQQKELERGQQRGLVATQIPIMHQDHGVPPNAMAFWVLQCLPAGHLPSNIFVHHTTLKANDLQESPEPYPPIRSLQRKRGGDHAPSQRTTCTPPPVPLPPSCCTWAIQDQEMDFTSNRELAVQLQRWKVEDVCSFIRDIPGCSQYAGGFRDHALDREALPLLTAHHLLHGVGPSPRDPIPGAVREGVVPRQGN</sequence>
<reference evidence="3" key="1">
    <citation type="submission" date="2021-01" db="EMBL/GenBank/DDBJ databases">
        <authorList>
            <person name="Zahm M."/>
            <person name="Roques C."/>
            <person name="Cabau C."/>
            <person name="Klopp C."/>
            <person name="Donnadieu C."/>
            <person name="Jouanno E."/>
            <person name="Lampietro C."/>
            <person name="Louis A."/>
            <person name="Herpin A."/>
            <person name="Echchiki A."/>
            <person name="Berthelot C."/>
            <person name="Parey E."/>
            <person name="Roest-Crollius H."/>
            <person name="Braasch I."/>
            <person name="Postlethwait J."/>
            <person name="Bobe J."/>
            <person name="Montfort J."/>
            <person name="Bouchez O."/>
            <person name="Begum T."/>
            <person name="Mejri S."/>
            <person name="Adams A."/>
            <person name="Chen W.-J."/>
            <person name="Guiguen Y."/>
        </authorList>
    </citation>
    <scope>NUCLEOTIDE SEQUENCE</scope>
    <source>
        <strain evidence="3">YG-15Mar2019-1</strain>
        <tissue evidence="3">Brain</tissue>
    </source>
</reference>
<dbReference type="GO" id="GO:0042393">
    <property type="term" value="F:histone binding"/>
    <property type="evidence" value="ECO:0007669"/>
    <property type="project" value="TreeGrafter"/>
</dbReference>
<feature type="region of interest" description="Disordered" evidence="1">
    <location>
        <begin position="105"/>
        <end position="139"/>
    </location>
</feature>
<organism evidence="3 4">
    <name type="scientific">Megalops atlanticus</name>
    <name type="common">Tarpon</name>
    <name type="synonym">Clupea gigantea</name>
    <dbReference type="NCBI Taxonomy" id="7932"/>
    <lineage>
        <taxon>Eukaryota</taxon>
        <taxon>Metazoa</taxon>
        <taxon>Chordata</taxon>
        <taxon>Craniata</taxon>
        <taxon>Vertebrata</taxon>
        <taxon>Euteleostomi</taxon>
        <taxon>Actinopterygii</taxon>
        <taxon>Neopterygii</taxon>
        <taxon>Teleostei</taxon>
        <taxon>Elopiformes</taxon>
        <taxon>Megalopidae</taxon>
        <taxon>Megalops</taxon>
    </lineage>
</organism>
<keyword evidence="4" id="KW-1185">Reference proteome</keyword>
<protein>
    <recommendedName>
        <fullName evidence="2">SAM domain-containing protein</fullName>
    </recommendedName>
</protein>
<dbReference type="Proteomes" id="UP001046870">
    <property type="component" value="Chromosome 2"/>
</dbReference>
<comment type="caution">
    <text evidence="3">The sequence shown here is derived from an EMBL/GenBank/DDBJ whole genome shotgun (WGS) entry which is preliminary data.</text>
</comment>